<dbReference type="Gene3D" id="2.60.120.10">
    <property type="entry name" value="Jelly Rolls"/>
    <property type="match status" value="1"/>
</dbReference>
<organism evidence="5 6">
    <name type="scientific">Paenibacillus psychroresistens</name>
    <dbReference type="NCBI Taxonomy" id="1778678"/>
    <lineage>
        <taxon>Bacteria</taxon>
        <taxon>Bacillati</taxon>
        <taxon>Bacillota</taxon>
        <taxon>Bacilli</taxon>
        <taxon>Bacillales</taxon>
        <taxon>Paenibacillaceae</taxon>
        <taxon>Paenibacillus</taxon>
    </lineage>
</organism>
<sequence>MTFTRRSVVEMKMYQSVDFILQDEKIALYKLLNHSNEPEHSHNFIELVYIWRGAGCQQVNGKSYDVQRGDFLFMNVGDRHSFVVQRDMQYMNILFDPDFLNEQLTSTASTHQFLPLKLFQEFQDSLASPVPNVKFRGKSMIELEHLLDIMYMEYCSKKIGYLSMLHGYATLLLTRMFRMMEENLQSSDLRTAYDMLPQLLSYIEQHYAGHITLQDLAKESFYSPNYLSKMFKECLGFTFTEYVHEVRLREAKRLLMETEDSVESIGRSVGYVDKSQFFRMFKQSLGMTPQQHRRQY</sequence>
<dbReference type="InterPro" id="IPR009057">
    <property type="entry name" value="Homeodomain-like_sf"/>
</dbReference>
<dbReference type="Gene3D" id="1.10.10.60">
    <property type="entry name" value="Homeodomain-like"/>
    <property type="match status" value="2"/>
</dbReference>
<dbReference type="PANTHER" id="PTHR43280:SF28">
    <property type="entry name" value="HTH-TYPE TRANSCRIPTIONAL ACTIVATOR RHAS"/>
    <property type="match status" value="1"/>
</dbReference>
<proteinExistence type="predicted"/>
<reference evidence="6" key="1">
    <citation type="submission" date="2018-11" db="EMBL/GenBank/DDBJ databases">
        <title>Complete genome sequence of Paenibacillus sp. ML311-T8.</title>
        <authorList>
            <person name="Nam Y.-D."/>
            <person name="Kang J."/>
            <person name="Chung W.-H."/>
            <person name="Park Y.S."/>
        </authorList>
    </citation>
    <scope>NUCLEOTIDE SEQUENCE [LARGE SCALE GENOMIC DNA]</scope>
    <source>
        <strain evidence="6">ML311-T8</strain>
    </source>
</reference>
<evidence type="ECO:0000313" key="6">
    <source>
        <dbReference type="Proteomes" id="UP000426246"/>
    </source>
</evidence>
<evidence type="ECO:0000313" key="5">
    <source>
        <dbReference type="EMBL" id="QGQ96556.1"/>
    </source>
</evidence>
<keyword evidence="1" id="KW-0805">Transcription regulation</keyword>
<gene>
    <name evidence="5" type="ORF">EHS13_17540</name>
</gene>
<dbReference type="AlphaFoldDB" id="A0A6B8RMD1"/>
<dbReference type="Proteomes" id="UP000426246">
    <property type="component" value="Chromosome"/>
</dbReference>
<dbReference type="InterPro" id="IPR037923">
    <property type="entry name" value="HTH-like"/>
</dbReference>
<keyword evidence="3" id="KW-0804">Transcription</keyword>
<dbReference type="SUPFAM" id="SSF46689">
    <property type="entry name" value="Homeodomain-like"/>
    <property type="match status" value="2"/>
</dbReference>
<protein>
    <submittedName>
        <fullName evidence="5">AraC family transcriptional regulator</fullName>
    </submittedName>
</protein>
<dbReference type="InterPro" id="IPR003313">
    <property type="entry name" value="AraC-bd"/>
</dbReference>
<dbReference type="EMBL" id="CP034235">
    <property type="protein sequence ID" value="QGQ96556.1"/>
    <property type="molecule type" value="Genomic_DNA"/>
</dbReference>
<dbReference type="SMART" id="SM00342">
    <property type="entry name" value="HTH_ARAC"/>
    <property type="match status" value="1"/>
</dbReference>
<dbReference type="Pfam" id="PF12833">
    <property type="entry name" value="HTH_18"/>
    <property type="match status" value="1"/>
</dbReference>
<dbReference type="KEGG" id="ppsc:EHS13_17540"/>
<evidence type="ECO:0000256" key="3">
    <source>
        <dbReference type="ARBA" id="ARBA00023163"/>
    </source>
</evidence>
<evidence type="ECO:0000259" key="4">
    <source>
        <dbReference type="PROSITE" id="PS01124"/>
    </source>
</evidence>
<feature type="domain" description="HTH araC/xylS-type" evidence="4">
    <location>
        <begin position="197"/>
        <end position="295"/>
    </location>
</feature>
<dbReference type="InterPro" id="IPR014710">
    <property type="entry name" value="RmlC-like_jellyroll"/>
</dbReference>
<keyword evidence="2" id="KW-0238">DNA-binding</keyword>
<evidence type="ECO:0000256" key="1">
    <source>
        <dbReference type="ARBA" id="ARBA00023015"/>
    </source>
</evidence>
<dbReference type="PANTHER" id="PTHR43280">
    <property type="entry name" value="ARAC-FAMILY TRANSCRIPTIONAL REGULATOR"/>
    <property type="match status" value="1"/>
</dbReference>
<accession>A0A6B8RMD1</accession>
<keyword evidence="6" id="KW-1185">Reference proteome</keyword>
<dbReference type="PROSITE" id="PS00041">
    <property type="entry name" value="HTH_ARAC_FAMILY_1"/>
    <property type="match status" value="1"/>
</dbReference>
<dbReference type="InterPro" id="IPR018062">
    <property type="entry name" value="HTH_AraC-typ_CS"/>
</dbReference>
<dbReference type="PROSITE" id="PS01124">
    <property type="entry name" value="HTH_ARAC_FAMILY_2"/>
    <property type="match status" value="1"/>
</dbReference>
<dbReference type="GO" id="GO:0003700">
    <property type="term" value="F:DNA-binding transcription factor activity"/>
    <property type="evidence" value="ECO:0007669"/>
    <property type="project" value="InterPro"/>
</dbReference>
<dbReference type="Pfam" id="PF02311">
    <property type="entry name" value="AraC_binding"/>
    <property type="match status" value="1"/>
</dbReference>
<dbReference type="InterPro" id="IPR018060">
    <property type="entry name" value="HTH_AraC"/>
</dbReference>
<evidence type="ECO:0000256" key="2">
    <source>
        <dbReference type="ARBA" id="ARBA00023125"/>
    </source>
</evidence>
<name>A0A6B8RMD1_9BACL</name>
<dbReference type="SUPFAM" id="SSF51215">
    <property type="entry name" value="Regulatory protein AraC"/>
    <property type="match status" value="1"/>
</dbReference>
<dbReference type="GO" id="GO:0043565">
    <property type="term" value="F:sequence-specific DNA binding"/>
    <property type="evidence" value="ECO:0007669"/>
    <property type="project" value="InterPro"/>
</dbReference>